<dbReference type="Proteomes" id="UP001386955">
    <property type="component" value="Unassembled WGS sequence"/>
</dbReference>
<reference evidence="1 2" key="1">
    <citation type="submission" date="2024-01" db="EMBL/GenBank/DDBJ databases">
        <title>The genomes of 5 underutilized Papilionoideae crops provide insights into root nodulation and disease resistanc.</title>
        <authorList>
            <person name="Jiang F."/>
        </authorList>
    </citation>
    <scope>NUCLEOTIDE SEQUENCE [LARGE SCALE GENOMIC DNA]</scope>
    <source>
        <strain evidence="1">DUOXIRENSHENG_FW03</strain>
        <tissue evidence="1">Leaves</tissue>
    </source>
</reference>
<accession>A0AAN9XU76</accession>
<evidence type="ECO:0000313" key="2">
    <source>
        <dbReference type="Proteomes" id="UP001386955"/>
    </source>
</evidence>
<comment type="caution">
    <text evidence="1">The sequence shown here is derived from an EMBL/GenBank/DDBJ whole genome shotgun (WGS) entry which is preliminary data.</text>
</comment>
<gene>
    <name evidence="1" type="ORF">VNO78_00627</name>
</gene>
<name>A0AAN9XU76_PSOTE</name>
<dbReference type="AlphaFoldDB" id="A0AAN9XU76"/>
<evidence type="ECO:0000313" key="1">
    <source>
        <dbReference type="EMBL" id="KAK7410103.1"/>
    </source>
</evidence>
<sequence>MILLETASGNPGPAGVAAIDDLKLSRPFWLPELTTAFHLNFVKAICRGSGLETNSKLRSRIFSQDSMDAGERAKRTGHGKCYGISINLVNNSPVKE</sequence>
<dbReference type="EMBL" id="JAYMYS010000001">
    <property type="protein sequence ID" value="KAK7410103.1"/>
    <property type="molecule type" value="Genomic_DNA"/>
</dbReference>
<proteinExistence type="predicted"/>
<keyword evidence="2" id="KW-1185">Reference proteome</keyword>
<protein>
    <submittedName>
        <fullName evidence="1">Uncharacterized protein</fullName>
    </submittedName>
</protein>
<organism evidence="1 2">
    <name type="scientific">Psophocarpus tetragonolobus</name>
    <name type="common">Winged bean</name>
    <name type="synonym">Dolichos tetragonolobus</name>
    <dbReference type="NCBI Taxonomy" id="3891"/>
    <lineage>
        <taxon>Eukaryota</taxon>
        <taxon>Viridiplantae</taxon>
        <taxon>Streptophyta</taxon>
        <taxon>Embryophyta</taxon>
        <taxon>Tracheophyta</taxon>
        <taxon>Spermatophyta</taxon>
        <taxon>Magnoliopsida</taxon>
        <taxon>eudicotyledons</taxon>
        <taxon>Gunneridae</taxon>
        <taxon>Pentapetalae</taxon>
        <taxon>rosids</taxon>
        <taxon>fabids</taxon>
        <taxon>Fabales</taxon>
        <taxon>Fabaceae</taxon>
        <taxon>Papilionoideae</taxon>
        <taxon>50 kb inversion clade</taxon>
        <taxon>NPAAA clade</taxon>
        <taxon>indigoferoid/millettioid clade</taxon>
        <taxon>Phaseoleae</taxon>
        <taxon>Psophocarpus</taxon>
    </lineage>
</organism>